<dbReference type="EMBL" id="AUYB01000039">
    <property type="protein sequence ID" value="KZN45844.1"/>
    <property type="molecule type" value="Genomic_DNA"/>
</dbReference>
<protein>
    <submittedName>
        <fullName evidence="1">Uncharacterized protein</fullName>
    </submittedName>
</protein>
<dbReference type="PATRIC" id="fig|1365250.3.peg.477"/>
<feature type="non-terminal residue" evidence="1">
    <location>
        <position position="1"/>
    </location>
</feature>
<name>A0A167AVB6_9GAMM</name>
<comment type="caution">
    <text evidence="1">The sequence shown here is derived from an EMBL/GenBank/DDBJ whole genome shotgun (WGS) entry which is preliminary data.</text>
</comment>
<dbReference type="Proteomes" id="UP000076643">
    <property type="component" value="Unassembled WGS sequence"/>
</dbReference>
<evidence type="ECO:0000313" key="1">
    <source>
        <dbReference type="EMBL" id="KZN45844.1"/>
    </source>
</evidence>
<dbReference type="RefSeq" id="WP_063364612.1">
    <property type="nucleotide sequence ID" value="NZ_AUYB01000039.1"/>
</dbReference>
<proteinExistence type="predicted"/>
<reference evidence="1 2" key="1">
    <citation type="submission" date="2013-07" db="EMBL/GenBank/DDBJ databases">
        <title>Comparative Genomic and Metabolomic Analysis of Twelve Strains of Pseudoalteromonas luteoviolacea.</title>
        <authorList>
            <person name="Vynne N.G."/>
            <person name="Mansson M."/>
            <person name="Gram L."/>
        </authorList>
    </citation>
    <scope>NUCLEOTIDE SEQUENCE [LARGE SCALE GENOMIC DNA]</scope>
    <source>
        <strain evidence="1 2">DSM 6061</strain>
    </source>
</reference>
<keyword evidence="2" id="KW-1185">Reference proteome</keyword>
<sequence>HILPVNRALYPHRVRVMSDKIQAKIEKSWDRLDSVISRKYSASYMSNTKWVKLFKAACPFYPEIQKMDYKLVYSDGIKSTGIEEYEEHIDDKWFIEPAIYKEIEWIEFPFEGNTKLVEFSEVLSRIGQFKMHNTSTGLRIIGYEKI</sequence>
<evidence type="ECO:0000313" key="2">
    <source>
        <dbReference type="Proteomes" id="UP000076643"/>
    </source>
</evidence>
<organism evidence="1 2">
    <name type="scientific">Pseudoalteromonas luteoviolacea DSM 6061</name>
    <dbReference type="NCBI Taxonomy" id="1365250"/>
    <lineage>
        <taxon>Bacteria</taxon>
        <taxon>Pseudomonadati</taxon>
        <taxon>Pseudomonadota</taxon>
        <taxon>Gammaproteobacteria</taxon>
        <taxon>Alteromonadales</taxon>
        <taxon>Pseudoalteromonadaceae</taxon>
        <taxon>Pseudoalteromonas</taxon>
    </lineage>
</organism>
<accession>A0A167AVB6</accession>
<gene>
    <name evidence="1" type="ORF">N475_25745</name>
</gene>
<dbReference type="AlphaFoldDB" id="A0A167AVB6"/>